<evidence type="ECO:0000313" key="2">
    <source>
        <dbReference type="Proteomes" id="UP000078559"/>
    </source>
</evidence>
<keyword evidence="2" id="KW-1185">Reference proteome</keyword>
<dbReference type="AlphaFoldDB" id="A0A194WAY7"/>
<gene>
    <name evidence="1" type="ORF">VM1G_11940</name>
</gene>
<protein>
    <submittedName>
        <fullName evidence="1">Uncharacterized protein</fullName>
    </submittedName>
</protein>
<dbReference type="EMBL" id="CM003108">
    <property type="protein sequence ID" value="KUI73596.1"/>
    <property type="molecule type" value="Genomic_DNA"/>
</dbReference>
<name>A0A194WAY7_CYTMA</name>
<evidence type="ECO:0000313" key="1">
    <source>
        <dbReference type="EMBL" id="KUI73596.1"/>
    </source>
</evidence>
<dbReference type="Proteomes" id="UP000078559">
    <property type="component" value="Chromosome 11"/>
</dbReference>
<organism evidence="1 2">
    <name type="scientific">Cytospora mali</name>
    <name type="common">Apple Valsa canker fungus</name>
    <name type="synonym">Valsa mali</name>
    <dbReference type="NCBI Taxonomy" id="578113"/>
    <lineage>
        <taxon>Eukaryota</taxon>
        <taxon>Fungi</taxon>
        <taxon>Dikarya</taxon>
        <taxon>Ascomycota</taxon>
        <taxon>Pezizomycotina</taxon>
        <taxon>Sordariomycetes</taxon>
        <taxon>Sordariomycetidae</taxon>
        <taxon>Diaporthales</taxon>
        <taxon>Cytosporaceae</taxon>
        <taxon>Cytospora</taxon>
    </lineage>
</organism>
<sequence length="132" mass="14399">MTEPFTNQRRALGKLTLVDIAARSSLDLVLPMQDTCDTSRNRIGMSVFAIYRTTISSGSATALRNSTGLIISANILSIATRELAGNGPTCQRDASFTDENCQYSKFARQTTISNDVTNPSSYSIHDETVQKD</sequence>
<reference evidence="1" key="1">
    <citation type="submission" date="2014-12" db="EMBL/GenBank/DDBJ databases">
        <title>Genome Sequence of Valsa Canker Pathogens Uncovers a Specific Adaption of Colonization on Woody Bark.</title>
        <authorList>
            <person name="Yin Z."/>
            <person name="Liu H."/>
            <person name="Gao X."/>
            <person name="Li Z."/>
            <person name="Song N."/>
            <person name="Ke X."/>
            <person name="Dai Q."/>
            <person name="Wu Y."/>
            <person name="Sun Y."/>
            <person name="Xu J.-R."/>
            <person name="Kang Z.K."/>
            <person name="Wang L."/>
            <person name="Huang L."/>
        </authorList>
    </citation>
    <scope>NUCLEOTIDE SEQUENCE [LARGE SCALE GENOMIC DNA]</scope>
    <source>
        <strain evidence="1">03-8</strain>
    </source>
</reference>
<proteinExistence type="predicted"/>
<accession>A0A194WAY7</accession>